<keyword evidence="1" id="KW-1133">Transmembrane helix</keyword>
<gene>
    <name evidence="2" type="ORF">GV64_05790</name>
</gene>
<dbReference type="STRING" id="305900.GV64_05790"/>
<keyword evidence="1" id="KW-0812">Transmembrane</keyword>
<name>A0A081K834_9GAMM</name>
<accession>A0A081K834</accession>
<dbReference type="AlphaFoldDB" id="A0A081K834"/>
<dbReference type="RefSeq" id="WP_020581143.1">
    <property type="nucleotide sequence ID" value="NZ_JOJP01000001.1"/>
</dbReference>
<evidence type="ECO:0000313" key="3">
    <source>
        <dbReference type="Proteomes" id="UP000027997"/>
    </source>
</evidence>
<dbReference type="Proteomes" id="UP000027997">
    <property type="component" value="Unassembled WGS sequence"/>
</dbReference>
<comment type="caution">
    <text evidence="2">The sequence shown here is derived from an EMBL/GenBank/DDBJ whole genome shotgun (WGS) entry which is preliminary data.</text>
</comment>
<keyword evidence="3" id="KW-1185">Reference proteome</keyword>
<dbReference type="EMBL" id="JOJP01000001">
    <property type="protein sequence ID" value="KEI70310.1"/>
    <property type="molecule type" value="Genomic_DNA"/>
</dbReference>
<organism evidence="2 3">
    <name type="scientific">Endozoicomonas elysicola</name>
    <dbReference type="NCBI Taxonomy" id="305900"/>
    <lineage>
        <taxon>Bacteria</taxon>
        <taxon>Pseudomonadati</taxon>
        <taxon>Pseudomonadota</taxon>
        <taxon>Gammaproteobacteria</taxon>
        <taxon>Oceanospirillales</taxon>
        <taxon>Endozoicomonadaceae</taxon>
        <taxon>Endozoicomonas</taxon>
    </lineage>
</organism>
<protein>
    <submittedName>
        <fullName evidence="2">Uncharacterized protein</fullName>
    </submittedName>
</protein>
<evidence type="ECO:0000256" key="1">
    <source>
        <dbReference type="SAM" id="Phobius"/>
    </source>
</evidence>
<keyword evidence="1" id="KW-0472">Membrane</keyword>
<feature type="transmembrane region" description="Helical" evidence="1">
    <location>
        <begin position="47"/>
        <end position="66"/>
    </location>
</feature>
<evidence type="ECO:0000313" key="2">
    <source>
        <dbReference type="EMBL" id="KEI70310.1"/>
    </source>
</evidence>
<reference evidence="2 3" key="1">
    <citation type="submission" date="2014-06" db="EMBL/GenBank/DDBJ databases">
        <title>Whole Genome Sequences of Three Symbiotic Endozoicomonas Bacteria.</title>
        <authorList>
            <person name="Neave M.J."/>
            <person name="Apprill A."/>
            <person name="Voolstra C.R."/>
        </authorList>
    </citation>
    <scope>NUCLEOTIDE SEQUENCE [LARGE SCALE GENOMIC DNA]</scope>
    <source>
        <strain evidence="2 3">DSM 22380</strain>
    </source>
</reference>
<sequence length="70" mass="7480">MQLLLCEGFSLDAEGRISCSGESATITLEEVRAIPASNGLTKEQADGLISATLLTLVIGFIFALILRQLR</sequence>
<proteinExistence type="predicted"/>